<evidence type="ECO:0000313" key="2">
    <source>
        <dbReference type="EMBL" id="MBC3807244.1"/>
    </source>
</evidence>
<reference evidence="2 3" key="1">
    <citation type="submission" date="2020-08" db="EMBL/GenBank/DDBJ databases">
        <title>Novel species isolated from subtropical streams in China.</title>
        <authorList>
            <person name="Lu H."/>
        </authorList>
    </citation>
    <scope>NUCLEOTIDE SEQUENCE [LARGE SCALE GENOMIC DNA]</scope>
    <source>
        <strain evidence="2 3">KACC 16656</strain>
    </source>
</reference>
<dbReference type="PROSITE" id="PS51257">
    <property type="entry name" value="PROKAR_LIPOPROTEIN"/>
    <property type="match status" value="1"/>
</dbReference>
<dbReference type="Gene3D" id="2.40.50.120">
    <property type="match status" value="1"/>
</dbReference>
<protein>
    <recommendedName>
        <fullName evidence="4">Tissue inhibitor of metalloproteinase</fullName>
    </recommendedName>
</protein>
<dbReference type="Proteomes" id="UP000648257">
    <property type="component" value="Unassembled WGS sequence"/>
</dbReference>
<dbReference type="EMBL" id="JACOFW010000006">
    <property type="protein sequence ID" value="MBC3807244.1"/>
    <property type="molecule type" value="Genomic_DNA"/>
</dbReference>
<feature type="signal peptide" evidence="1">
    <location>
        <begin position="1"/>
        <end position="23"/>
    </location>
</feature>
<dbReference type="InterPro" id="IPR008993">
    <property type="entry name" value="TIMP-like_OB-fold"/>
</dbReference>
<evidence type="ECO:0008006" key="4">
    <source>
        <dbReference type="Google" id="ProtNLM"/>
    </source>
</evidence>
<dbReference type="SUPFAM" id="SSF50242">
    <property type="entry name" value="TIMP-like"/>
    <property type="match status" value="1"/>
</dbReference>
<evidence type="ECO:0000313" key="3">
    <source>
        <dbReference type="Proteomes" id="UP000648257"/>
    </source>
</evidence>
<feature type="chain" id="PRO_5046422200" description="Tissue inhibitor of metalloproteinase" evidence="1">
    <location>
        <begin position="24"/>
        <end position="143"/>
    </location>
</feature>
<gene>
    <name evidence="2" type="ORF">H8K52_07780</name>
</gene>
<proteinExistence type="predicted"/>
<organism evidence="2 3">
    <name type="scientific">Undibacterium seohonense</name>
    <dbReference type="NCBI Taxonomy" id="1344950"/>
    <lineage>
        <taxon>Bacteria</taxon>
        <taxon>Pseudomonadati</taxon>
        <taxon>Pseudomonadota</taxon>
        <taxon>Betaproteobacteria</taxon>
        <taxon>Burkholderiales</taxon>
        <taxon>Oxalobacteraceae</taxon>
        <taxon>Undibacterium</taxon>
    </lineage>
</organism>
<keyword evidence="3" id="KW-1185">Reference proteome</keyword>
<evidence type="ECO:0000256" key="1">
    <source>
        <dbReference type="SAM" id="SignalP"/>
    </source>
</evidence>
<sequence length="143" mass="15454">MMIGQLRITALLAALFLSSTSGACSCPSNLRSEQQIVDAMLQDGRLVFIGKVVATGMPTIKLAQRTFRFEVQENFKGKNSGSVLVSTPLTSAECGTTVALGKTYLVVAYGSERAPIIQSCDRPEEVEFVAARIALLREKRKSP</sequence>
<keyword evidence="1" id="KW-0732">Signal</keyword>
<name>A0ABR6X2Q2_9BURK</name>
<accession>A0ABR6X2Q2</accession>
<comment type="caution">
    <text evidence="2">The sequence shown here is derived from an EMBL/GenBank/DDBJ whole genome shotgun (WGS) entry which is preliminary data.</text>
</comment>